<sequence>MALYLIRHFPPRIAAGVCYGRLDIPLLDPADASPLRAQLPAQFICHSSPLQRCRLLAEALTPRPVIDPRLQEMDFGRWEGLRWDDIGPATLDHWIASGYDAVHGGESLRQLQQRAYEWAGEAASTGGDVVALTHSGVIRVLLAARYGWQVEQMLSHSVPCGSVTILDWRAR</sequence>
<dbReference type="Pfam" id="PF00300">
    <property type="entry name" value="His_Phos_1"/>
    <property type="match status" value="1"/>
</dbReference>
<dbReference type="OrthoDB" id="5296884at2"/>
<dbReference type="AlphaFoldDB" id="A0A1W1XRR8"/>
<evidence type="ECO:0000313" key="2">
    <source>
        <dbReference type="Proteomes" id="UP000192761"/>
    </source>
</evidence>
<dbReference type="SUPFAM" id="SSF53254">
    <property type="entry name" value="Phosphoglycerate mutase-like"/>
    <property type="match status" value="1"/>
</dbReference>
<dbReference type="InterPro" id="IPR029033">
    <property type="entry name" value="His_PPase_superfam"/>
</dbReference>
<dbReference type="GO" id="GO:0016791">
    <property type="term" value="F:phosphatase activity"/>
    <property type="evidence" value="ECO:0007669"/>
    <property type="project" value="TreeGrafter"/>
</dbReference>
<dbReference type="InterPro" id="IPR050275">
    <property type="entry name" value="PGM_Phosphatase"/>
</dbReference>
<accession>A0A1W1XRR8</accession>
<organism evidence="1 2">
    <name type="scientific">Andreprevotia lacus DSM 23236</name>
    <dbReference type="NCBI Taxonomy" id="1121001"/>
    <lineage>
        <taxon>Bacteria</taxon>
        <taxon>Pseudomonadati</taxon>
        <taxon>Pseudomonadota</taxon>
        <taxon>Betaproteobacteria</taxon>
        <taxon>Neisseriales</taxon>
        <taxon>Chitinibacteraceae</taxon>
        <taxon>Andreprevotia</taxon>
    </lineage>
</organism>
<reference evidence="1 2" key="1">
    <citation type="submission" date="2017-04" db="EMBL/GenBank/DDBJ databases">
        <authorList>
            <person name="Afonso C.L."/>
            <person name="Miller P.J."/>
            <person name="Scott M.A."/>
            <person name="Spackman E."/>
            <person name="Goraichik I."/>
            <person name="Dimitrov K.M."/>
            <person name="Suarez D.L."/>
            <person name="Swayne D.E."/>
        </authorList>
    </citation>
    <scope>NUCLEOTIDE SEQUENCE [LARGE SCALE GENOMIC DNA]</scope>
    <source>
        <strain evidence="1 2">DSM 23236</strain>
    </source>
</reference>
<dbReference type="InterPro" id="IPR013078">
    <property type="entry name" value="His_Pase_superF_clade-1"/>
</dbReference>
<dbReference type="EMBL" id="FWXD01000014">
    <property type="protein sequence ID" value="SMC26587.1"/>
    <property type="molecule type" value="Genomic_DNA"/>
</dbReference>
<name>A0A1W1XRR8_9NEIS</name>
<proteinExistence type="predicted"/>
<dbReference type="PANTHER" id="PTHR48100">
    <property type="entry name" value="BROAD-SPECIFICITY PHOSPHATASE YOR283W-RELATED"/>
    <property type="match status" value="1"/>
</dbReference>
<protein>
    <submittedName>
        <fullName evidence="1">Alpha-ribazole phosphatase</fullName>
    </submittedName>
</protein>
<dbReference type="RefSeq" id="WP_084091175.1">
    <property type="nucleotide sequence ID" value="NZ_FWXD01000014.1"/>
</dbReference>
<dbReference type="CDD" id="cd07067">
    <property type="entry name" value="HP_PGM_like"/>
    <property type="match status" value="1"/>
</dbReference>
<gene>
    <name evidence="1" type="ORF">SAMN02745857_02540</name>
</gene>
<dbReference type="SMART" id="SM00855">
    <property type="entry name" value="PGAM"/>
    <property type="match status" value="1"/>
</dbReference>
<evidence type="ECO:0000313" key="1">
    <source>
        <dbReference type="EMBL" id="SMC26587.1"/>
    </source>
</evidence>
<keyword evidence="2" id="KW-1185">Reference proteome</keyword>
<dbReference type="Gene3D" id="3.40.50.1240">
    <property type="entry name" value="Phosphoglycerate mutase-like"/>
    <property type="match status" value="1"/>
</dbReference>
<dbReference type="Proteomes" id="UP000192761">
    <property type="component" value="Unassembled WGS sequence"/>
</dbReference>
<dbReference type="STRING" id="1121001.SAMN02745857_02540"/>